<dbReference type="Proteomes" id="UP000693672">
    <property type="component" value="Unassembled WGS sequence"/>
</dbReference>
<protein>
    <submittedName>
        <fullName evidence="1">Uncharacterized protein</fullName>
    </submittedName>
</protein>
<organism evidence="1 2">
    <name type="scientific">Paenibacillus solanacearum</name>
    <dbReference type="NCBI Taxonomy" id="2048548"/>
    <lineage>
        <taxon>Bacteria</taxon>
        <taxon>Bacillati</taxon>
        <taxon>Bacillota</taxon>
        <taxon>Bacilli</taxon>
        <taxon>Bacillales</taxon>
        <taxon>Paenibacillaceae</taxon>
        <taxon>Paenibacillus</taxon>
    </lineage>
</organism>
<comment type="caution">
    <text evidence="1">The sequence shown here is derived from an EMBL/GenBank/DDBJ whole genome shotgun (WGS) entry which is preliminary data.</text>
</comment>
<reference evidence="1" key="1">
    <citation type="submission" date="2021-06" db="EMBL/GenBank/DDBJ databases">
        <authorList>
            <person name="Criscuolo A."/>
        </authorList>
    </citation>
    <scope>NUCLEOTIDE SEQUENCE</scope>
    <source>
        <strain evidence="1">CIP111600</strain>
    </source>
</reference>
<name>A0A916NNJ9_9BACL</name>
<keyword evidence="2" id="KW-1185">Reference proteome</keyword>
<proteinExistence type="predicted"/>
<sequence>MEDVDYDCYISENLLHIIDVRVRRTYKIE</sequence>
<evidence type="ECO:0000313" key="2">
    <source>
        <dbReference type="Proteomes" id="UP000693672"/>
    </source>
</evidence>
<dbReference type="EMBL" id="CAJVAS010000005">
    <property type="protein sequence ID" value="CAG7613423.1"/>
    <property type="molecule type" value="Genomic_DNA"/>
</dbReference>
<dbReference type="AlphaFoldDB" id="A0A916NNJ9"/>
<accession>A0A916NNJ9</accession>
<evidence type="ECO:0000313" key="1">
    <source>
        <dbReference type="EMBL" id="CAG7613423.1"/>
    </source>
</evidence>
<gene>
    <name evidence="1" type="ORF">PAESOLCIP111_01602</name>
</gene>